<dbReference type="Proteomes" id="UP000269774">
    <property type="component" value="Unassembled WGS sequence"/>
</dbReference>
<feature type="binding site" evidence="8 10">
    <location>
        <position position="112"/>
    </location>
    <ligand>
        <name>substrate</name>
    </ligand>
</feature>
<dbReference type="NCBIfam" id="NF003806">
    <property type="entry name" value="PRK05395.1-3"/>
    <property type="match status" value="1"/>
</dbReference>
<dbReference type="InterPro" id="IPR018509">
    <property type="entry name" value="DHquinase_II_CS"/>
</dbReference>
<dbReference type="UniPathway" id="UPA00053">
    <property type="reaction ID" value="UER00086"/>
</dbReference>
<dbReference type="GO" id="GO:0009423">
    <property type="term" value="P:chorismate biosynthetic process"/>
    <property type="evidence" value="ECO:0007669"/>
    <property type="project" value="UniProtKB-UniRule"/>
</dbReference>
<evidence type="ECO:0000256" key="6">
    <source>
        <dbReference type="ARBA" id="ARBA00012060"/>
    </source>
</evidence>
<dbReference type="HAMAP" id="MF_00169">
    <property type="entry name" value="AroQ"/>
    <property type="match status" value="1"/>
</dbReference>
<comment type="pathway">
    <text evidence="3 8">Metabolic intermediate biosynthesis; chorismate biosynthesis; chorismate from D-erythrose 4-phosphate and phosphoenolpyruvate: step 3/7.</text>
</comment>
<dbReference type="NCBIfam" id="NF003805">
    <property type="entry name" value="PRK05395.1-2"/>
    <property type="match status" value="1"/>
</dbReference>
<dbReference type="Pfam" id="PF01220">
    <property type="entry name" value="DHquinase_II"/>
    <property type="match status" value="1"/>
</dbReference>
<dbReference type="GO" id="GO:0009073">
    <property type="term" value="P:aromatic amino acid family biosynthetic process"/>
    <property type="evidence" value="ECO:0007669"/>
    <property type="project" value="UniProtKB-KW"/>
</dbReference>
<feature type="binding site" evidence="8 10">
    <location>
        <begin position="102"/>
        <end position="103"/>
    </location>
    <ligand>
        <name>substrate</name>
    </ligand>
</feature>
<accession>A0A3M2HV22</accession>
<dbReference type="GO" id="GO:0008652">
    <property type="term" value="P:amino acid biosynthetic process"/>
    <property type="evidence" value="ECO:0007669"/>
    <property type="project" value="UniProtKB-KW"/>
</dbReference>
<gene>
    <name evidence="8 12" type="primary">aroQ</name>
    <name evidence="12" type="ORF">EA797_08760</name>
</gene>
<keyword evidence="8" id="KW-0028">Amino-acid biosynthesis</keyword>
<dbReference type="PIRSF" id="PIRSF001399">
    <property type="entry name" value="DHquinase_II"/>
    <property type="match status" value="1"/>
</dbReference>
<evidence type="ECO:0000313" key="13">
    <source>
        <dbReference type="Proteomes" id="UP000269774"/>
    </source>
</evidence>
<proteinExistence type="inferred from homology"/>
<dbReference type="PANTHER" id="PTHR21272">
    <property type="entry name" value="CATABOLIC 3-DEHYDROQUINASE"/>
    <property type="match status" value="1"/>
</dbReference>
<evidence type="ECO:0000256" key="8">
    <source>
        <dbReference type="HAMAP-Rule" id="MF_00169"/>
    </source>
</evidence>
<dbReference type="AlphaFoldDB" id="A0A3M2HV22"/>
<dbReference type="Gene3D" id="3.40.50.9100">
    <property type="entry name" value="Dehydroquinase, class II"/>
    <property type="match status" value="1"/>
</dbReference>
<dbReference type="CDD" id="cd00466">
    <property type="entry name" value="DHQase_II"/>
    <property type="match status" value="1"/>
</dbReference>
<comment type="similarity">
    <text evidence="4 8">Belongs to the type-II 3-dehydroquinase family.</text>
</comment>
<keyword evidence="7 8" id="KW-0456">Lyase</keyword>
<evidence type="ECO:0000256" key="5">
    <source>
        <dbReference type="ARBA" id="ARBA00011193"/>
    </source>
</evidence>
<evidence type="ECO:0000256" key="4">
    <source>
        <dbReference type="ARBA" id="ARBA00011037"/>
    </source>
</evidence>
<evidence type="ECO:0000313" key="12">
    <source>
        <dbReference type="EMBL" id="RMH89644.1"/>
    </source>
</evidence>
<dbReference type="GO" id="GO:0003855">
    <property type="term" value="F:3-dehydroquinate dehydratase activity"/>
    <property type="evidence" value="ECO:0007669"/>
    <property type="project" value="UniProtKB-UniRule"/>
</dbReference>
<comment type="catalytic activity">
    <reaction evidence="1 8">
        <text>3-dehydroquinate = 3-dehydroshikimate + H2O</text>
        <dbReference type="Rhea" id="RHEA:21096"/>
        <dbReference type="ChEBI" id="CHEBI:15377"/>
        <dbReference type="ChEBI" id="CHEBI:16630"/>
        <dbReference type="ChEBI" id="CHEBI:32364"/>
        <dbReference type="EC" id="4.2.1.10"/>
    </reaction>
</comment>
<comment type="function">
    <text evidence="2 8">Catalyzes a trans-dehydration via an enolate intermediate.</text>
</comment>
<feature type="binding site" evidence="8 10">
    <location>
        <position position="75"/>
    </location>
    <ligand>
        <name>substrate</name>
    </ligand>
</feature>
<dbReference type="NCBIfam" id="NF003807">
    <property type="entry name" value="PRK05395.1-4"/>
    <property type="match status" value="1"/>
</dbReference>
<sequence length="149" mass="16126">MTTTILVLNGPNLNMLGTREPATYGSETLDDIARLCHVTAEANGLEVDFFQTNHEGELIERIHQARGTVAGILINPAAWTHTSVAIRDALAAVDLPVIEVHLSNVHKRESFRHHSYVAPVAVGVICGLGSNGYCLAIEHFARLLGANHE</sequence>
<feature type="active site" description="Proton acceptor" evidence="8 9">
    <location>
        <position position="24"/>
    </location>
</feature>
<dbReference type="NCBIfam" id="NF003804">
    <property type="entry name" value="PRK05395.1-1"/>
    <property type="match status" value="1"/>
</dbReference>
<evidence type="ECO:0000256" key="7">
    <source>
        <dbReference type="ARBA" id="ARBA00023239"/>
    </source>
</evidence>
<dbReference type="OrthoDB" id="9790793at2"/>
<evidence type="ECO:0000256" key="1">
    <source>
        <dbReference type="ARBA" id="ARBA00001864"/>
    </source>
</evidence>
<dbReference type="SUPFAM" id="SSF52304">
    <property type="entry name" value="Type II 3-dehydroquinate dehydratase"/>
    <property type="match status" value="1"/>
</dbReference>
<comment type="subunit">
    <text evidence="5 8">Homododecamer.</text>
</comment>
<dbReference type="InterPro" id="IPR001874">
    <property type="entry name" value="DHquinase_II"/>
</dbReference>
<evidence type="ECO:0000256" key="10">
    <source>
        <dbReference type="PIRSR" id="PIRSR001399-2"/>
    </source>
</evidence>
<dbReference type="EC" id="4.2.1.10" evidence="6 8"/>
<dbReference type="PROSITE" id="PS01029">
    <property type="entry name" value="DEHYDROQUINASE_II"/>
    <property type="match status" value="1"/>
</dbReference>
<reference evidence="12 13" key="1">
    <citation type="submission" date="2018-10" db="EMBL/GenBank/DDBJ databases">
        <title>Pseudomonas zhaodongensis NEAU-ST5-21(T) genome.</title>
        <authorList>
            <person name="Peng J."/>
            <person name="Liu Z.-P."/>
        </authorList>
    </citation>
    <scope>NUCLEOTIDE SEQUENCE [LARGE SCALE GENOMIC DNA]</scope>
    <source>
        <strain evidence="12 13">NEAU-ST5-21</strain>
    </source>
</reference>
<feature type="active site" description="Proton donor" evidence="8 9">
    <location>
        <position position="101"/>
    </location>
</feature>
<name>A0A3M2HV22_9GAMM</name>
<dbReference type="InterPro" id="IPR036441">
    <property type="entry name" value="DHquinase_II_sf"/>
</dbReference>
<evidence type="ECO:0000256" key="11">
    <source>
        <dbReference type="PIRSR" id="PIRSR001399-3"/>
    </source>
</evidence>
<dbReference type="NCBIfam" id="TIGR01088">
    <property type="entry name" value="aroQ"/>
    <property type="match status" value="1"/>
</dbReference>
<keyword evidence="8" id="KW-0057">Aromatic amino acid biosynthesis</keyword>
<protein>
    <recommendedName>
        <fullName evidence="6 8">3-dehydroquinate dehydratase</fullName>
        <shortName evidence="8">3-dehydroquinase</shortName>
        <ecNumber evidence="6 8">4.2.1.10</ecNumber>
    </recommendedName>
    <alternativeName>
        <fullName evidence="8">Type II DHQase</fullName>
    </alternativeName>
</protein>
<dbReference type="GO" id="GO:0019631">
    <property type="term" value="P:quinate catabolic process"/>
    <property type="evidence" value="ECO:0007669"/>
    <property type="project" value="TreeGrafter"/>
</dbReference>
<organism evidence="12 13">
    <name type="scientific">Stutzerimonas zhaodongensis</name>
    <dbReference type="NCBI Taxonomy" id="1176257"/>
    <lineage>
        <taxon>Bacteria</taxon>
        <taxon>Pseudomonadati</taxon>
        <taxon>Pseudomonadota</taxon>
        <taxon>Gammaproteobacteria</taxon>
        <taxon>Pseudomonadales</taxon>
        <taxon>Pseudomonadaceae</taxon>
        <taxon>Stutzerimonas</taxon>
    </lineage>
</organism>
<dbReference type="EMBL" id="RFFM01000002">
    <property type="protein sequence ID" value="RMH89644.1"/>
    <property type="molecule type" value="Genomic_DNA"/>
</dbReference>
<evidence type="ECO:0000256" key="3">
    <source>
        <dbReference type="ARBA" id="ARBA00004902"/>
    </source>
</evidence>
<evidence type="ECO:0000256" key="9">
    <source>
        <dbReference type="PIRSR" id="PIRSR001399-1"/>
    </source>
</evidence>
<dbReference type="PANTHER" id="PTHR21272:SF3">
    <property type="entry name" value="CATABOLIC 3-DEHYDROQUINASE"/>
    <property type="match status" value="1"/>
</dbReference>
<dbReference type="RefSeq" id="WP_122164841.1">
    <property type="nucleotide sequence ID" value="NZ_JAMOIB010000005.1"/>
</dbReference>
<feature type="binding site" evidence="8 10">
    <location>
        <position position="81"/>
    </location>
    <ligand>
        <name>substrate</name>
    </ligand>
</feature>
<keyword evidence="13" id="KW-1185">Reference proteome</keyword>
<feature type="site" description="Transition state stabilizer" evidence="8 11">
    <location>
        <position position="19"/>
    </location>
</feature>
<comment type="caution">
    <text evidence="12">The sequence shown here is derived from an EMBL/GenBank/DDBJ whole genome shotgun (WGS) entry which is preliminary data.</text>
</comment>
<feature type="binding site" evidence="8 10">
    <location>
        <position position="88"/>
    </location>
    <ligand>
        <name>substrate</name>
    </ligand>
</feature>
<evidence type="ECO:0000256" key="2">
    <source>
        <dbReference type="ARBA" id="ARBA00003924"/>
    </source>
</evidence>